<keyword evidence="2" id="KW-1185">Reference proteome</keyword>
<comment type="caution">
    <text evidence="1">The sequence shown here is derived from an EMBL/GenBank/DDBJ whole genome shotgun (WGS) entry which is preliminary data.</text>
</comment>
<dbReference type="Proteomes" id="UP000798808">
    <property type="component" value="Unassembled WGS sequence"/>
</dbReference>
<dbReference type="EMBL" id="SMLW01000648">
    <property type="protein sequence ID" value="MTI27942.1"/>
    <property type="molecule type" value="Genomic_DNA"/>
</dbReference>
<protein>
    <submittedName>
        <fullName evidence="1">Uncharacterized protein</fullName>
    </submittedName>
</protein>
<evidence type="ECO:0000313" key="2">
    <source>
        <dbReference type="Proteomes" id="UP000798808"/>
    </source>
</evidence>
<dbReference type="RefSeq" id="WP_155174972.1">
    <property type="nucleotide sequence ID" value="NZ_BAAAFL010000015.1"/>
</dbReference>
<gene>
    <name evidence="1" type="ORF">E1163_23495</name>
</gene>
<accession>A0ABW9RW78</accession>
<proteinExistence type="predicted"/>
<evidence type="ECO:0000313" key="1">
    <source>
        <dbReference type="EMBL" id="MTI27942.1"/>
    </source>
</evidence>
<name>A0ABW9RW78_9BACT</name>
<sequence length="90" mass="10240">MVEVFKTSVKEQKEAEALISLIHNSFADVMANFDLDDCDNILRVQSINSEIQPDKLIRLLKAEGHTAEVLPDIVPSFGHPIFRSLYREKN</sequence>
<organism evidence="1 2">
    <name type="scientific">Fulvivirga kasyanovii</name>
    <dbReference type="NCBI Taxonomy" id="396812"/>
    <lineage>
        <taxon>Bacteria</taxon>
        <taxon>Pseudomonadati</taxon>
        <taxon>Bacteroidota</taxon>
        <taxon>Cytophagia</taxon>
        <taxon>Cytophagales</taxon>
        <taxon>Fulvivirgaceae</taxon>
        <taxon>Fulvivirga</taxon>
    </lineage>
</organism>
<reference evidence="1 2" key="1">
    <citation type="submission" date="2019-02" db="EMBL/GenBank/DDBJ databases">
        <authorList>
            <person name="Goldberg S.R."/>
            <person name="Haltli B.A."/>
            <person name="Correa H."/>
            <person name="Russell K.G."/>
        </authorList>
    </citation>
    <scope>NUCLEOTIDE SEQUENCE [LARGE SCALE GENOMIC DNA]</scope>
    <source>
        <strain evidence="1 2">JCM 16186</strain>
    </source>
</reference>